<dbReference type="PANTHER" id="PTHR45772:SF7">
    <property type="entry name" value="AMINO ACID ABC TRANSPORTER ATP-BINDING PROTEIN"/>
    <property type="match status" value="1"/>
</dbReference>
<dbReference type="GO" id="GO:0015192">
    <property type="term" value="F:L-phenylalanine transmembrane transporter activity"/>
    <property type="evidence" value="ECO:0007669"/>
    <property type="project" value="TreeGrafter"/>
</dbReference>
<keyword evidence="1" id="KW-0813">Transport</keyword>
<dbReference type="RefSeq" id="WP_194697924.1">
    <property type="nucleotide sequence ID" value="NZ_JADKPO010000031.1"/>
</dbReference>
<dbReference type="SUPFAM" id="SSF52540">
    <property type="entry name" value="P-loop containing nucleoside triphosphate hydrolases"/>
    <property type="match status" value="1"/>
</dbReference>
<dbReference type="GO" id="GO:0005304">
    <property type="term" value="F:L-valine transmembrane transporter activity"/>
    <property type="evidence" value="ECO:0007669"/>
    <property type="project" value="TreeGrafter"/>
</dbReference>
<dbReference type="InterPro" id="IPR051120">
    <property type="entry name" value="ABC_AA/LPS_Transport"/>
</dbReference>
<dbReference type="GO" id="GO:0015808">
    <property type="term" value="P:L-alanine transport"/>
    <property type="evidence" value="ECO:0007669"/>
    <property type="project" value="TreeGrafter"/>
</dbReference>
<dbReference type="GO" id="GO:0005886">
    <property type="term" value="C:plasma membrane"/>
    <property type="evidence" value="ECO:0007669"/>
    <property type="project" value="TreeGrafter"/>
</dbReference>
<dbReference type="PROSITE" id="PS50893">
    <property type="entry name" value="ABC_TRANSPORTER_2"/>
    <property type="match status" value="1"/>
</dbReference>
<dbReference type="InterPro" id="IPR003593">
    <property type="entry name" value="AAA+_ATPase"/>
</dbReference>
<dbReference type="Pfam" id="PF12399">
    <property type="entry name" value="BCA_ABC_TP_C"/>
    <property type="match status" value="1"/>
</dbReference>
<feature type="domain" description="ABC transporter" evidence="4">
    <location>
        <begin position="8"/>
        <end position="256"/>
    </location>
</feature>
<accession>A0A930YJX5</accession>
<dbReference type="GO" id="GO:0015188">
    <property type="term" value="F:L-isoleucine transmembrane transporter activity"/>
    <property type="evidence" value="ECO:0007669"/>
    <property type="project" value="TreeGrafter"/>
</dbReference>
<dbReference type="GO" id="GO:0005524">
    <property type="term" value="F:ATP binding"/>
    <property type="evidence" value="ECO:0007669"/>
    <property type="project" value="UniProtKB-KW"/>
</dbReference>
<dbReference type="Gene3D" id="3.40.50.300">
    <property type="entry name" value="P-loop containing nucleotide triphosphate hydrolases"/>
    <property type="match status" value="1"/>
</dbReference>
<sequence>MTAGEEVLAVSDLDVRYRSGFQAVSGVSLSLARNERLAVIGPNGAGKTSLVSAICGDLRRKASVTGDLRIEGRSVARRRPHVRARMGLGRTYQVAQVFPGMTVLEHLALARIARRRGVGRWLREVKSEFELTDAEAKVIDLLGLRKVLTQRVSQLGQGDLKLVELAATLCAEPQILLLDEPTAGMGSREAENVCEVIETIVALRPSLSIILIEHNMDVVFRVAQRAIVMHQGRVIADGTPDDVRADSEVRALYLGYHAGA</sequence>
<keyword evidence="6" id="KW-1185">Reference proteome</keyword>
<evidence type="ECO:0000313" key="5">
    <source>
        <dbReference type="EMBL" id="MBF4769782.1"/>
    </source>
</evidence>
<dbReference type="GO" id="GO:0016887">
    <property type="term" value="F:ATP hydrolysis activity"/>
    <property type="evidence" value="ECO:0007669"/>
    <property type="project" value="InterPro"/>
</dbReference>
<dbReference type="InterPro" id="IPR003439">
    <property type="entry name" value="ABC_transporter-like_ATP-bd"/>
</dbReference>
<dbReference type="GO" id="GO:0042941">
    <property type="term" value="P:D-alanine transmembrane transport"/>
    <property type="evidence" value="ECO:0007669"/>
    <property type="project" value="TreeGrafter"/>
</dbReference>
<dbReference type="InterPro" id="IPR027417">
    <property type="entry name" value="P-loop_NTPase"/>
</dbReference>
<keyword evidence="3 5" id="KW-0067">ATP-binding</keyword>
<gene>
    <name evidence="5" type="ORF">ISU10_18590</name>
</gene>
<evidence type="ECO:0000259" key="4">
    <source>
        <dbReference type="PROSITE" id="PS50893"/>
    </source>
</evidence>
<comment type="caution">
    <text evidence="5">The sequence shown here is derived from an EMBL/GenBank/DDBJ whole genome shotgun (WGS) entry which is preliminary data.</text>
</comment>
<dbReference type="EMBL" id="JADKPO010000031">
    <property type="protein sequence ID" value="MBF4769782.1"/>
    <property type="molecule type" value="Genomic_DNA"/>
</dbReference>
<dbReference type="SMART" id="SM00382">
    <property type="entry name" value="AAA"/>
    <property type="match status" value="1"/>
</dbReference>
<keyword evidence="2" id="KW-0547">Nucleotide-binding</keyword>
<evidence type="ECO:0000256" key="1">
    <source>
        <dbReference type="ARBA" id="ARBA00022448"/>
    </source>
</evidence>
<dbReference type="GO" id="GO:1903806">
    <property type="term" value="P:L-isoleucine import across plasma membrane"/>
    <property type="evidence" value="ECO:0007669"/>
    <property type="project" value="TreeGrafter"/>
</dbReference>
<evidence type="ECO:0000313" key="6">
    <source>
        <dbReference type="Proteomes" id="UP000660668"/>
    </source>
</evidence>
<dbReference type="GO" id="GO:1903805">
    <property type="term" value="P:L-valine import across plasma membrane"/>
    <property type="evidence" value="ECO:0007669"/>
    <property type="project" value="TreeGrafter"/>
</dbReference>
<proteinExistence type="predicted"/>
<organism evidence="5 6">
    <name type="scientific">Nocardioides agariphilus</name>
    <dbReference type="NCBI Taxonomy" id="433664"/>
    <lineage>
        <taxon>Bacteria</taxon>
        <taxon>Bacillati</taxon>
        <taxon>Actinomycetota</taxon>
        <taxon>Actinomycetes</taxon>
        <taxon>Propionibacteriales</taxon>
        <taxon>Nocardioidaceae</taxon>
        <taxon>Nocardioides</taxon>
    </lineage>
</organism>
<name>A0A930YJX5_9ACTN</name>
<evidence type="ECO:0000256" key="2">
    <source>
        <dbReference type="ARBA" id="ARBA00022741"/>
    </source>
</evidence>
<dbReference type="PANTHER" id="PTHR45772">
    <property type="entry name" value="CONSERVED COMPONENT OF ABC TRANSPORTER FOR NATURAL AMINO ACIDS-RELATED"/>
    <property type="match status" value="1"/>
</dbReference>
<dbReference type="InterPro" id="IPR032823">
    <property type="entry name" value="BCA_ABC_TP_C"/>
</dbReference>
<dbReference type="Proteomes" id="UP000660668">
    <property type="component" value="Unassembled WGS sequence"/>
</dbReference>
<reference evidence="5" key="1">
    <citation type="submission" date="2020-11" db="EMBL/GenBank/DDBJ databases">
        <title>Nocardioides cynanchi sp. nov., isolated from soil of rhizosphere of Cynanchum wilfordii.</title>
        <authorList>
            <person name="Lee J.-S."/>
            <person name="Suh M.K."/>
            <person name="Kim J.-S."/>
        </authorList>
    </citation>
    <scope>NUCLEOTIDE SEQUENCE</scope>
    <source>
        <strain evidence="5">KCTC 19276</strain>
    </source>
</reference>
<dbReference type="Pfam" id="PF00005">
    <property type="entry name" value="ABC_tran"/>
    <property type="match status" value="1"/>
</dbReference>
<evidence type="ECO:0000256" key="3">
    <source>
        <dbReference type="ARBA" id="ARBA00022840"/>
    </source>
</evidence>
<protein>
    <submittedName>
        <fullName evidence="5">ATP-binding cassette domain-containing protein</fullName>
    </submittedName>
</protein>
<dbReference type="AlphaFoldDB" id="A0A930YJX5"/>